<feature type="region of interest" description="Disordered" evidence="1">
    <location>
        <begin position="492"/>
        <end position="529"/>
    </location>
</feature>
<dbReference type="Pfam" id="PF01661">
    <property type="entry name" value="Macro"/>
    <property type="match status" value="1"/>
</dbReference>
<dbReference type="InterPro" id="IPR002589">
    <property type="entry name" value="Macro_dom"/>
</dbReference>
<evidence type="ECO:0000259" key="2">
    <source>
        <dbReference type="PROSITE" id="PS51154"/>
    </source>
</evidence>
<evidence type="ECO:0000256" key="1">
    <source>
        <dbReference type="SAM" id="MobiDB-lite"/>
    </source>
</evidence>
<comment type="caution">
    <text evidence="3">The sequence shown here is derived from an EMBL/GenBank/DDBJ whole genome shotgun (WGS) entry which is preliminary data.</text>
</comment>
<reference evidence="3 4" key="1">
    <citation type="submission" date="2024-02" db="EMBL/GenBank/DDBJ databases">
        <title>De novo assembly and annotation of 12 fungi associated with fruit tree decline syndrome in Ontario, Canada.</title>
        <authorList>
            <person name="Sulman M."/>
            <person name="Ellouze W."/>
            <person name="Ilyukhin E."/>
        </authorList>
    </citation>
    <scope>NUCLEOTIDE SEQUENCE [LARGE SCALE GENOMIC DNA]</scope>
    <source>
        <strain evidence="3 4">M42-189</strain>
    </source>
</reference>
<evidence type="ECO:0000313" key="4">
    <source>
        <dbReference type="Proteomes" id="UP001521785"/>
    </source>
</evidence>
<keyword evidence="4" id="KW-1185">Reference proteome</keyword>
<dbReference type="Proteomes" id="UP001521785">
    <property type="component" value="Unassembled WGS sequence"/>
</dbReference>
<dbReference type="InterPro" id="IPR043472">
    <property type="entry name" value="Macro_dom-like"/>
</dbReference>
<dbReference type="EMBL" id="JAKJXO020000003">
    <property type="protein sequence ID" value="KAL1608259.1"/>
    <property type="molecule type" value="Genomic_DNA"/>
</dbReference>
<feature type="compositionally biased region" description="Acidic residues" evidence="1">
    <location>
        <begin position="111"/>
        <end position="128"/>
    </location>
</feature>
<feature type="region of interest" description="Disordered" evidence="1">
    <location>
        <begin position="102"/>
        <end position="132"/>
    </location>
</feature>
<gene>
    <name evidence="3" type="ORF">SLS60_003198</name>
</gene>
<feature type="domain" description="Macro" evidence="2">
    <location>
        <begin position="764"/>
        <end position="929"/>
    </location>
</feature>
<dbReference type="PANTHER" id="PTHR35391">
    <property type="entry name" value="C2H2-TYPE DOMAIN-CONTAINING PROTEIN-RELATED"/>
    <property type="match status" value="1"/>
</dbReference>
<dbReference type="Pfam" id="PF26082">
    <property type="entry name" value="zf-C2H2_AcuF"/>
    <property type="match status" value="1"/>
</dbReference>
<dbReference type="PANTHER" id="PTHR35391:SF7">
    <property type="entry name" value="C2H2-TYPE DOMAIN-CONTAINING PROTEIN"/>
    <property type="match status" value="1"/>
</dbReference>
<dbReference type="InterPro" id="IPR058925">
    <property type="entry name" value="zf-C2H2_AcuF"/>
</dbReference>
<feature type="compositionally biased region" description="Low complexity" evidence="1">
    <location>
        <begin position="500"/>
        <end position="528"/>
    </location>
</feature>
<dbReference type="SUPFAM" id="SSF52949">
    <property type="entry name" value="Macro domain-like"/>
    <property type="match status" value="1"/>
</dbReference>
<dbReference type="Gene3D" id="3.40.220.10">
    <property type="entry name" value="Leucine Aminopeptidase, subunit E, domain 1"/>
    <property type="match status" value="1"/>
</dbReference>
<organism evidence="3 4">
    <name type="scientific">Paraconiothyrium brasiliense</name>
    <dbReference type="NCBI Taxonomy" id="300254"/>
    <lineage>
        <taxon>Eukaryota</taxon>
        <taxon>Fungi</taxon>
        <taxon>Dikarya</taxon>
        <taxon>Ascomycota</taxon>
        <taxon>Pezizomycotina</taxon>
        <taxon>Dothideomycetes</taxon>
        <taxon>Pleosporomycetidae</taxon>
        <taxon>Pleosporales</taxon>
        <taxon>Massarineae</taxon>
        <taxon>Didymosphaeriaceae</taxon>
        <taxon>Paraconiothyrium</taxon>
    </lineage>
</organism>
<proteinExistence type="predicted"/>
<evidence type="ECO:0000313" key="3">
    <source>
        <dbReference type="EMBL" id="KAL1608259.1"/>
    </source>
</evidence>
<sequence length="1202" mass="134970">MSTIRLGAAVNVREFQTLLNSLTTHDGHGVDSEALQDEFGRFRVWSGNLGVLQKGHSSLDYRLRDAPLLSNEVTKLLKELEGNLCAVPAYEILTGVRLPYEQQPRPASSGEQDENDSFFSDEEDEESDPGVPRTEIVMRFQEIVDIIDNLYKISVRIRAPTVRTRSLKAASYQPKDPETGVDLLSQYAVFDIQHTQELVEHLRMPHVSVGVFTEQNDDLVNRLARAVTLRRRQFKYWRRHRDKLGISTVREEPEAPAAIQRPEVPHRQDTLEAQPGTLGMNALPKIAPSQKTGKTLLSGTEATHHHQSLDDMVDSKSVTSYAVTVKDLSGKGIDLPPPPKTADGDKDFECPYCFVICPARYGKGRPWRTHVLQDLQPYVCTYVECQTSDQLYRSRRDWIEHESSHRKVWRCPEHPDAVYKSQPGFEEHLKKEHGDSISEGQIPSIVKVGETSTVDLREQCPICFAVDMKGLGTLQSHIANHLERIAAFSLPTDIDEDSDGGSSRASRGGTDSSASLSISWSSTDSYSGDSDKVEARKHSLLDTGALALPAAVDQPSQELTAQGGVLSESLIRALPDDSGQRLDLLFSNQRVDASENSDVEEDQDSLEDVKSPVEEHMAEREAFRMYLLSLAGAQSVRFYRRYGSWNGNINFRDGIFAARAMQTFDKERYPRVKLRQKDSKKETLKFSVLNHELFKVARAHPFYEQEPGTDGLYHCPGEGKPGCNHAPTTLKSIHISYVDSHLKQPWQHQQTKEVSFRSEVEVAQARTSYSDSSGSHPPSTQGDVGEPSPILDVGDIPNIRALYRSSELALRGSPSYVPNDAYNRIISFCYYDITRLKVDAIGMGQYNLLTEGYRSALRLAMKENLKTLAFCCLGTGGIGFPARIAARIALQEVREFLDAHPTHLFERIVFCVYAEDDSVAYTDFFSDFFPPTKEDVDAISAIPASKDVTMVREAYMQVNSVTEQVKAFSLEAKNLPQRVTQELSSIAVLLYHFKEIVSEDAPKHLLSRVMRYIDLLCSVMLAICGNMTEMIELARAKVNLGMPSHEAIWDDYNNHMAAYQGLTIVELIDISQEFARHLSDILERDIPVPHEVKTIGIRLGAWLTKQTGEGPQSARDHFEEVMLTREYQRDVPTSKRTGTVKLFQIETLSQLYEKGVLQPRNTQATPSPRSNHVVCLANEDITRLEVDILGKSHIVESAFHRF</sequence>
<feature type="region of interest" description="Disordered" evidence="1">
    <location>
        <begin position="766"/>
        <end position="790"/>
    </location>
</feature>
<name>A0ABR3RV04_9PLEO</name>
<feature type="compositionally biased region" description="Low complexity" evidence="1">
    <location>
        <begin position="768"/>
        <end position="779"/>
    </location>
</feature>
<accession>A0ABR3RV04</accession>
<protein>
    <recommendedName>
        <fullName evidence="2">Macro domain-containing protein</fullName>
    </recommendedName>
</protein>
<dbReference type="PROSITE" id="PS51154">
    <property type="entry name" value="MACRO"/>
    <property type="match status" value="1"/>
</dbReference>